<name>A0A2K8NXR9_9MOLU</name>
<keyword evidence="2" id="KW-1185">Reference proteome</keyword>
<sequence>MSNVIHFGAGNIGRWFIAPILLKNKQIKEVKFLDVNKKSWLKKSWLKSWFFK</sequence>
<accession>A0A2K8NXR9</accession>
<protein>
    <submittedName>
        <fullName evidence="1">Uncharacterized protein</fullName>
    </submittedName>
</protein>
<dbReference type="EMBL" id="CP024964">
    <property type="protein sequence ID" value="ATZ17968.1"/>
    <property type="molecule type" value="Genomic_DNA"/>
</dbReference>
<evidence type="ECO:0000313" key="2">
    <source>
        <dbReference type="Proteomes" id="UP000231896"/>
    </source>
</evidence>
<dbReference type="KEGG" id="eml:EMELA_v1c04140"/>
<dbReference type="Proteomes" id="UP000231896">
    <property type="component" value="Chromosome"/>
</dbReference>
<dbReference type="OrthoDB" id="271711at2"/>
<dbReference type="Gene3D" id="3.40.50.720">
    <property type="entry name" value="NAD(P)-binding Rossmann-like Domain"/>
    <property type="match status" value="1"/>
</dbReference>
<reference evidence="1 2" key="1">
    <citation type="submission" date="2017-11" db="EMBL/GenBank/DDBJ databases">
        <title>Genome sequence of Entomoplasma melaleucae M1 (ATCC 49191).</title>
        <authorList>
            <person name="Lo W.-S."/>
            <person name="Gasparich G.E."/>
            <person name="Kuo C.-H."/>
        </authorList>
    </citation>
    <scope>NUCLEOTIDE SEQUENCE [LARGE SCALE GENOMIC DNA]</scope>
    <source>
        <strain evidence="1 2">M1</strain>
    </source>
</reference>
<evidence type="ECO:0000313" key="1">
    <source>
        <dbReference type="EMBL" id="ATZ17968.1"/>
    </source>
</evidence>
<gene>
    <name evidence="1" type="ORF">EMELA_v1c04140</name>
</gene>
<proteinExistence type="predicted"/>
<organism evidence="1 2">
    <name type="scientific">Mesoplasma melaleucae</name>
    <dbReference type="NCBI Taxonomy" id="81459"/>
    <lineage>
        <taxon>Bacteria</taxon>
        <taxon>Bacillati</taxon>
        <taxon>Mycoplasmatota</taxon>
        <taxon>Mollicutes</taxon>
        <taxon>Entomoplasmatales</taxon>
        <taxon>Entomoplasmataceae</taxon>
        <taxon>Mesoplasma</taxon>
    </lineage>
</organism>
<dbReference type="AlphaFoldDB" id="A0A2K8NXR9"/>
<dbReference type="RefSeq" id="WP_156932110.1">
    <property type="nucleotide sequence ID" value="NZ_CP024964.1"/>
</dbReference>